<accession>A0A2W2DCA3</accession>
<sequence>MSRGYADRWHDPAEPSWVVEPTGEWHPQFPGQRYPGDIGIDHQPPPGRGRASAVGRAEVPPLAPTRPDGTYVGRSWADEPDGWPGRHETPDPRRHDGANGARPHDRSSYPGPRPEQPRAEGRRSRHAEPARGRDGVTWSDVGPQGGIAAPGAPARRDQRNPDQRNPDRRDPDRRDPDWRDSDRREQRDSDRWDRRAPDQREQRHSDRWDQRAPDQREQRHPDRREQRNPDRYAQRPQRSEPTDRDEYRFRGAPVSPAGRPEPGWLPEADEEPRHPAAAQRPVDDPDRRSAGDPSRRPRYQWSRHPGEPAYDERPVVDGYRDEFSIGDPDGAPYPDGYVDDEPARSGAPRDEWGRPDWSPERGRPEPPARDPQAYAAPPRGDLPWPAPGPLRPGTGRDHREYQRPAAPPQHGADGPRRDDRRPAAPPDTPGPGRFPADRPAAQRPDLDRPVSPAPDRDPAR</sequence>
<dbReference type="AlphaFoldDB" id="A0A2W2DCA3"/>
<keyword evidence="3" id="KW-1185">Reference proteome</keyword>
<feature type="compositionally biased region" description="Basic and acidic residues" evidence="1">
    <location>
        <begin position="115"/>
        <end position="134"/>
    </location>
</feature>
<name>A0A2W2DCA3_9ACTN</name>
<protein>
    <submittedName>
        <fullName evidence="2">Uncharacterized protein</fullName>
    </submittedName>
</protein>
<evidence type="ECO:0000313" key="2">
    <source>
        <dbReference type="EMBL" id="PZG08503.1"/>
    </source>
</evidence>
<evidence type="ECO:0000256" key="1">
    <source>
        <dbReference type="SAM" id="MobiDB-lite"/>
    </source>
</evidence>
<gene>
    <name evidence="2" type="ORF">C1I95_29935</name>
</gene>
<feature type="compositionally biased region" description="Basic and acidic residues" evidence="1">
    <location>
        <begin position="1"/>
        <end position="13"/>
    </location>
</feature>
<feature type="compositionally biased region" description="Basic and acidic residues" evidence="1">
    <location>
        <begin position="154"/>
        <end position="249"/>
    </location>
</feature>
<evidence type="ECO:0000313" key="3">
    <source>
        <dbReference type="Proteomes" id="UP000248924"/>
    </source>
</evidence>
<feature type="region of interest" description="Disordered" evidence="1">
    <location>
        <begin position="1"/>
        <end position="460"/>
    </location>
</feature>
<feature type="compositionally biased region" description="Basic and acidic residues" evidence="1">
    <location>
        <begin position="444"/>
        <end position="460"/>
    </location>
</feature>
<feature type="non-terminal residue" evidence="2">
    <location>
        <position position="460"/>
    </location>
</feature>
<reference evidence="2 3" key="1">
    <citation type="submission" date="2018-01" db="EMBL/GenBank/DDBJ databases">
        <title>Draft genome sequence of Jishengella sp. NA12.</title>
        <authorList>
            <person name="Sahin N."/>
            <person name="Ay H."/>
            <person name="Saygin H."/>
        </authorList>
    </citation>
    <scope>NUCLEOTIDE SEQUENCE [LARGE SCALE GENOMIC DNA]</scope>
    <source>
        <strain evidence="2 3">NA12</strain>
    </source>
</reference>
<organism evidence="2 3">
    <name type="scientific">Micromonospora craterilacus</name>
    <dbReference type="NCBI Taxonomy" id="1655439"/>
    <lineage>
        <taxon>Bacteria</taxon>
        <taxon>Bacillati</taxon>
        <taxon>Actinomycetota</taxon>
        <taxon>Actinomycetes</taxon>
        <taxon>Micromonosporales</taxon>
        <taxon>Micromonosporaceae</taxon>
        <taxon>Micromonospora</taxon>
    </lineage>
</organism>
<comment type="caution">
    <text evidence="2">The sequence shown here is derived from an EMBL/GenBank/DDBJ whole genome shotgun (WGS) entry which is preliminary data.</text>
</comment>
<dbReference type="Proteomes" id="UP000248924">
    <property type="component" value="Unassembled WGS sequence"/>
</dbReference>
<feature type="compositionally biased region" description="Basic and acidic residues" evidence="1">
    <location>
        <begin position="281"/>
        <end position="295"/>
    </location>
</feature>
<feature type="compositionally biased region" description="Basic and acidic residues" evidence="1">
    <location>
        <begin position="341"/>
        <end position="368"/>
    </location>
</feature>
<feature type="compositionally biased region" description="Basic and acidic residues" evidence="1">
    <location>
        <begin position="304"/>
        <end position="323"/>
    </location>
</feature>
<dbReference type="EMBL" id="POTY01000291">
    <property type="protein sequence ID" value="PZG08503.1"/>
    <property type="molecule type" value="Genomic_DNA"/>
</dbReference>
<proteinExistence type="predicted"/>
<feature type="compositionally biased region" description="Basic and acidic residues" evidence="1">
    <location>
        <begin position="413"/>
        <end position="422"/>
    </location>
</feature>
<feature type="compositionally biased region" description="Basic and acidic residues" evidence="1">
    <location>
        <begin position="84"/>
        <end position="107"/>
    </location>
</feature>